<comment type="caution">
    <text evidence="7">The sequence shown here is derived from an EMBL/GenBank/DDBJ whole genome shotgun (WGS) entry which is preliminary data.</text>
</comment>
<evidence type="ECO:0000256" key="2">
    <source>
        <dbReference type="ARBA" id="ARBA00023125"/>
    </source>
</evidence>
<dbReference type="GO" id="GO:0000976">
    <property type="term" value="F:transcription cis-regulatory region binding"/>
    <property type="evidence" value="ECO:0007669"/>
    <property type="project" value="TreeGrafter"/>
</dbReference>
<dbReference type="AlphaFoldDB" id="A0A8X8WXF9"/>
<organism evidence="7">
    <name type="scientific">Salvia splendens</name>
    <name type="common">Scarlet sage</name>
    <dbReference type="NCBI Taxonomy" id="180675"/>
    <lineage>
        <taxon>Eukaryota</taxon>
        <taxon>Viridiplantae</taxon>
        <taxon>Streptophyta</taxon>
        <taxon>Embryophyta</taxon>
        <taxon>Tracheophyta</taxon>
        <taxon>Spermatophyta</taxon>
        <taxon>Magnoliopsida</taxon>
        <taxon>eudicotyledons</taxon>
        <taxon>Gunneridae</taxon>
        <taxon>Pentapetalae</taxon>
        <taxon>asterids</taxon>
        <taxon>lamiids</taxon>
        <taxon>Lamiales</taxon>
        <taxon>Lamiaceae</taxon>
        <taxon>Nepetoideae</taxon>
        <taxon>Mentheae</taxon>
        <taxon>Salviinae</taxon>
        <taxon>Salvia</taxon>
        <taxon>Salvia subgen. Calosphace</taxon>
        <taxon>core Calosphace</taxon>
    </lineage>
</organism>
<evidence type="ECO:0000256" key="1">
    <source>
        <dbReference type="ARBA" id="ARBA00023015"/>
    </source>
</evidence>
<dbReference type="EMBL" id="PNBA02000013">
    <property type="protein sequence ID" value="KAG6403770.1"/>
    <property type="molecule type" value="Genomic_DNA"/>
</dbReference>
<proteinExistence type="predicted"/>
<dbReference type="Gene3D" id="2.170.150.80">
    <property type="entry name" value="NAC domain"/>
    <property type="match status" value="1"/>
</dbReference>
<dbReference type="SUPFAM" id="SSF101941">
    <property type="entry name" value="NAC domain"/>
    <property type="match status" value="1"/>
</dbReference>
<gene>
    <name evidence="7" type="ORF">SASPL_136002</name>
</gene>
<dbReference type="PROSITE" id="PS51005">
    <property type="entry name" value="NAC"/>
    <property type="match status" value="1"/>
</dbReference>
<dbReference type="GO" id="GO:0003700">
    <property type="term" value="F:DNA-binding transcription factor activity"/>
    <property type="evidence" value="ECO:0007669"/>
    <property type="project" value="InterPro"/>
</dbReference>
<name>A0A8X8WXF9_SALSN</name>
<feature type="domain" description="NAC" evidence="6">
    <location>
        <begin position="1"/>
        <end position="44"/>
    </location>
</feature>
<evidence type="ECO:0000313" key="7">
    <source>
        <dbReference type="EMBL" id="KAG6403770.1"/>
    </source>
</evidence>
<evidence type="ECO:0000256" key="4">
    <source>
        <dbReference type="ARBA" id="ARBA00023242"/>
    </source>
</evidence>
<evidence type="ECO:0000259" key="6">
    <source>
        <dbReference type="PROSITE" id="PS51005"/>
    </source>
</evidence>
<protein>
    <recommendedName>
        <fullName evidence="6">NAC domain-containing protein</fullName>
    </recommendedName>
</protein>
<feature type="region of interest" description="Disordered" evidence="5">
    <location>
        <begin position="69"/>
        <end position="100"/>
    </location>
</feature>
<dbReference type="PANTHER" id="PTHR31079">
    <property type="entry name" value="NAC DOMAIN-CONTAINING PROTEIN 73"/>
    <property type="match status" value="1"/>
</dbReference>
<dbReference type="Proteomes" id="UP000298416">
    <property type="component" value="Unassembled WGS sequence"/>
</dbReference>
<dbReference type="GO" id="GO:0005634">
    <property type="term" value="C:nucleus"/>
    <property type="evidence" value="ECO:0007669"/>
    <property type="project" value="TreeGrafter"/>
</dbReference>
<keyword evidence="1" id="KW-0805">Transcription regulation</keyword>
<evidence type="ECO:0000313" key="8">
    <source>
        <dbReference type="Proteomes" id="UP000298416"/>
    </source>
</evidence>
<evidence type="ECO:0000256" key="5">
    <source>
        <dbReference type="SAM" id="MobiDB-lite"/>
    </source>
</evidence>
<sequence>MVLYETSNMGCKAEKCNWVMHQYHLGSNKDEEEGEYVVSKIFHQPEKESEKVGSLTLVKEESDVKAVPVIPMTPKLTTPDPPRQDQTPYSDCHSNDYFLQ</sequence>
<reference evidence="7" key="1">
    <citation type="submission" date="2018-01" db="EMBL/GenBank/DDBJ databases">
        <authorList>
            <person name="Mao J.F."/>
        </authorList>
    </citation>
    <scope>NUCLEOTIDE SEQUENCE</scope>
    <source>
        <strain evidence="7">Huo1</strain>
        <tissue evidence="7">Leaf</tissue>
    </source>
</reference>
<keyword evidence="2" id="KW-0238">DNA-binding</keyword>
<dbReference type="InterPro" id="IPR036093">
    <property type="entry name" value="NAC_dom_sf"/>
</dbReference>
<dbReference type="InterPro" id="IPR003441">
    <property type="entry name" value="NAC-dom"/>
</dbReference>
<accession>A0A8X8WXF9</accession>
<dbReference type="PANTHER" id="PTHR31079:SF2">
    <property type="entry name" value="NAC DOMAIN CONTAINING PROTEIN 44-RELATED"/>
    <property type="match status" value="1"/>
</dbReference>
<reference evidence="7" key="2">
    <citation type="submission" date="2020-08" db="EMBL/GenBank/DDBJ databases">
        <title>Plant Genome Project.</title>
        <authorList>
            <person name="Zhang R.-G."/>
        </authorList>
    </citation>
    <scope>NUCLEOTIDE SEQUENCE</scope>
    <source>
        <strain evidence="7">Huo1</strain>
        <tissue evidence="7">Leaf</tissue>
    </source>
</reference>
<keyword evidence="8" id="KW-1185">Reference proteome</keyword>
<keyword evidence="3" id="KW-0804">Transcription</keyword>
<dbReference type="InterPro" id="IPR044799">
    <property type="entry name" value="SOG1-like"/>
</dbReference>
<keyword evidence="4" id="KW-0539">Nucleus</keyword>
<evidence type="ECO:0000256" key="3">
    <source>
        <dbReference type="ARBA" id="ARBA00023163"/>
    </source>
</evidence>